<dbReference type="EnsemblMetazoa" id="GAUT023673-RA">
    <property type="protein sequence ID" value="GAUT023673-PA"/>
    <property type="gene ID" value="GAUT023673"/>
</dbReference>
<keyword evidence="2" id="KW-1185">Reference proteome</keyword>
<dbReference type="AlphaFoldDB" id="A0A1A9V2H7"/>
<sequence length="108" mass="11767">MEGGTSDCSSRTAIATEQPRFCKQLVGQETLLDGVSLLLPGDSCGVSESFEDFLLTRFGNQRKCYTFLGLCIYSESGVELGISCWALQDGNRNPRLLANFHNAPVENA</sequence>
<protein>
    <submittedName>
        <fullName evidence="1">Uncharacterized protein</fullName>
    </submittedName>
</protein>
<evidence type="ECO:0000313" key="1">
    <source>
        <dbReference type="EnsemblMetazoa" id="GAUT023673-PA"/>
    </source>
</evidence>
<dbReference type="Proteomes" id="UP000078200">
    <property type="component" value="Unassembled WGS sequence"/>
</dbReference>
<evidence type="ECO:0000313" key="2">
    <source>
        <dbReference type="Proteomes" id="UP000078200"/>
    </source>
</evidence>
<dbReference type="VEuPathDB" id="VectorBase:GAUT023673"/>
<organism evidence="1 2">
    <name type="scientific">Glossina austeni</name>
    <name type="common">Savannah tsetse fly</name>
    <dbReference type="NCBI Taxonomy" id="7395"/>
    <lineage>
        <taxon>Eukaryota</taxon>
        <taxon>Metazoa</taxon>
        <taxon>Ecdysozoa</taxon>
        <taxon>Arthropoda</taxon>
        <taxon>Hexapoda</taxon>
        <taxon>Insecta</taxon>
        <taxon>Pterygota</taxon>
        <taxon>Neoptera</taxon>
        <taxon>Endopterygota</taxon>
        <taxon>Diptera</taxon>
        <taxon>Brachycera</taxon>
        <taxon>Muscomorpha</taxon>
        <taxon>Hippoboscoidea</taxon>
        <taxon>Glossinidae</taxon>
        <taxon>Glossina</taxon>
    </lineage>
</organism>
<accession>A0A1A9V2H7</accession>
<proteinExistence type="predicted"/>
<name>A0A1A9V2H7_GLOAU</name>
<reference evidence="1" key="1">
    <citation type="submission" date="2020-05" db="UniProtKB">
        <authorList>
            <consortium name="EnsemblMetazoa"/>
        </authorList>
    </citation>
    <scope>IDENTIFICATION</scope>
    <source>
        <strain evidence="1">TTRI</strain>
    </source>
</reference>